<dbReference type="RefSeq" id="WP_072787156.1">
    <property type="nucleotide sequence ID" value="NZ_FRCX01000009.1"/>
</dbReference>
<feature type="signal peptide" evidence="1">
    <location>
        <begin position="1"/>
        <end position="18"/>
    </location>
</feature>
<evidence type="ECO:0000313" key="2">
    <source>
        <dbReference type="EMBL" id="SHN38237.1"/>
    </source>
</evidence>
<feature type="chain" id="PRO_5012545681" evidence="1">
    <location>
        <begin position="19"/>
        <end position="249"/>
    </location>
</feature>
<organism evidence="2 3">
    <name type="scientific">Duganella sacchari</name>
    <dbReference type="NCBI Taxonomy" id="551987"/>
    <lineage>
        <taxon>Bacteria</taxon>
        <taxon>Pseudomonadati</taxon>
        <taxon>Pseudomonadota</taxon>
        <taxon>Betaproteobacteria</taxon>
        <taxon>Burkholderiales</taxon>
        <taxon>Oxalobacteraceae</taxon>
        <taxon>Telluria group</taxon>
        <taxon>Duganella</taxon>
    </lineage>
</organism>
<keyword evidence="1" id="KW-0732">Signal</keyword>
<dbReference type="OrthoDB" id="5704176at2"/>
<sequence length="249" mass="27047">MRLVLLLVAIAISAAARADGAADLKAALERLQEPGPLKATLEASVWRREGEGKDVEEINGQASVSIDDSARGMQLTYSREMLARLDAEAVAQARNPNAKTPTMSAAKDFAPTELRPMISAAAMLAQRLEKAAFKSEKQDSYQGKAARMLTYAQGMDVISDRQRKYVKDFEGNIYVWIGPDGTPLGSRIVQSYSGRAFLVVSFNGKNEENSSYTVAGKRLVTSRFESRGSSTGAGEKGEFKTTKTLQLMP</sequence>
<keyword evidence="3" id="KW-1185">Reference proteome</keyword>
<dbReference type="AlphaFoldDB" id="A0A1M7R117"/>
<proteinExistence type="predicted"/>
<protein>
    <submittedName>
        <fullName evidence="2">Uncharacterized protein</fullName>
    </submittedName>
</protein>
<gene>
    <name evidence="2" type="ORF">SAMN05192549_10981</name>
</gene>
<reference evidence="3" key="1">
    <citation type="submission" date="2016-11" db="EMBL/GenBank/DDBJ databases">
        <authorList>
            <person name="Varghese N."/>
            <person name="Submissions S."/>
        </authorList>
    </citation>
    <scope>NUCLEOTIDE SEQUENCE [LARGE SCALE GENOMIC DNA]</scope>
    <source>
        <strain evidence="3">Sac-22</strain>
    </source>
</reference>
<evidence type="ECO:0000256" key="1">
    <source>
        <dbReference type="SAM" id="SignalP"/>
    </source>
</evidence>
<dbReference type="Proteomes" id="UP000184339">
    <property type="component" value="Unassembled WGS sequence"/>
</dbReference>
<evidence type="ECO:0000313" key="3">
    <source>
        <dbReference type="Proteomes" id="UP000184339"/>
    </source>
</evidence>
<dbReference type="STRING" id="551987.SAMN05192549_10981"/>
<dbReference type="EMBL" id="FRCX01000009">
    <property type="protein sequence ID" value="SHN38237.1"/>
    <property type="molecule type" value="Genomic_DNA"/>
</dbReference>
<name>A0A1M7R117_9BURK</name>
<accession>A0A1M7R117</accession>